<dbReference type="SUPFAM" id="SSF47413">
    <property type="entry name" value="lambda repressor-like DNA-binding domains"/>
    <property type="match status" value="1"/>
</dbReference>
<dbReference type="EMBL" id="JACCFS010000001">
    <property type="protein sequence ID" value="NYJ32872.1"/>
    <property type="molecule type" value="Genomic_DNA"/>
</dbReference>
<dbReference type="Pfam" id="PF01381">
    <property type="entry name" value="HTH_3"/>
    <property type="match status" value="1"/>
</dbReference>
<dbReference type="InterPro" id="IPR051476">
    <property type="entry name" value="Bac_ResReg_Asp_Phosphatase"/>
</dbReference>
<dbReference type="InterPro" id="IPR019734">
    <property type="entry name" value="TPR_rpt"/>
</dbReference>
<feature type="domain" description="HTH cro/C1-type" evidence="9">
    <location>
        <begin position="570"/>
        <end position="625"/>
    </location>
</feature>
<dbReference type="InterPro" id="IPR001387">
    <property type="entry name" value="Cro/C1-type_HTH"/>
</dbReference>
<accession>A0A7Z0EIT0</accession>
<keyword evidence="3" id="KW-0677">Repeat</keyword>
<evidence type="ECO:0000256" key="1">
    <source>
        <dbReference type="ARBA" id="ARBA00004496"/>
    </source>
</evidence>
<evidence type="ECO:0000313" key="11">
    <source>
        <dbReference type="Proteomes" id="UP000572051"/>
    </source>
</evidence>
<dbReference type="NCBIfam" id="NF041121">
    <property type="entry name" value="SAV_2336_NTERM"/>
    <property type="match status" value="1"/>
</dbReference>
<evidence type="ECO:0000259" key="9">
    <source>
        <dbReference type="PROSITE" id="PS50943"/>
    </source>
</evidence>
<dbReference type="SUPFAM" id="SSF52540">
    <property type="entry name" value="P-loop containing nucleoside triphosphate hydrolases"/>
    <property type="match status" value="1"/>
</dbReference>
<dbReference type="PROSITE" id="PS50005">
    <property type="entry name" value="TPR"/>
    <property type="match status" value="1"/>
</dbReference>
<dbReference type="InterPro" id="IPR027417">
    <property type="entry name" value="P-loop_NTPase"/>
</dbReference>
<feature type="coiled-coil region" evidence="7">
    <location>
        <begin position="1093"/>
        <end position="1153"/>
    </location>
</feature>
<keyword evidence="2" id="KW-0963">Cytoplasm</keyword>
<feature type="compositionally biased region" description="Acidic residues" evidence="8">
    <location>
        <begin position="353"/>
        <end position="367"/>
    </location>
</feature>
<feature type="region of interest" description="Disordered" evidence="8">
    <location>
        <begin position="500"/>
        <end position="538"/>
    </location>
</feature>
<dbReference type="Gene3D" id="1.25.40.10">
    <property type="entry name" value="Tetratricopeptide repeat domain"/>
    <property type="match status" value="3"/>
</dbReference>
<proteinExistence type="inferred from homology"/>
<reference evidence="10 11" key="1">
    <citation type="submission" date="2020-07" db="EMBL/GenBank/DDBJ databases">
        <title>Sequencing the genomes of 1000 actinobacteria strains.</title>
        <authorList>
            <person name="Klenk H.-P."/>
        </authorList>
    </citation>
    <scope>NUCLEOTIDE SEQUENCE [LARGE SCALE GENOMIC DNA]</scope>
    <source>
        <strain evidence="10 11">DSM 44442</strain>
    </source>
</reference>
<evidence type="ECO:0000256" key="6">
    <source>
        <dbReference type="PROSITE-ProRule" id="PRU00339"/>
    </source>
</evidence>
<feature type="region of interest" description="Disordered" evidence="8">
    <location>
        <begin position="342"/>
        <end position="375"/>
    </location>
</feature>
<feature type="repeat" description="TPR" evidence="6">
    <location>
        <begin position="960"/>
        <end position="993"/>
    </location>
</feature>
<comment type="subcellular location">
    <subcellularLocation>
        <location evidence="1">Cytoplasm</location>
    </subcellularLocation>
</comment>
<dbReference type="Pfam" id="PF13181">
    <property type="entry name" value="TPR_8"/>
    <property type="match status" value="1"/>
</dbReference>
<evidence type="ECO:0000256" key="8">
    <source>
        <dbReference type="SAM" id="MobiDB-lite"/>
    </source>
</evidence>
<organism evidence="10 11">
    <name type="scientific">Nocardiopsis aegyptia</name>
    <dbReference type="NCBI Taxonomy" id="220378"/>
    <lineage>
        <taxon>Bacteria</taxon>
        <taxon>Bacillati</taxon>
        <taxon>Actinomycetota</taxon>
        <taxon>Actinomycetes</taxon>
        <taxon>Streptosporangiales</taxon>
        <taxon>Nocardiopsidaceae</taxon>
        <taxon>Nocardiopsis</taxon>
    </lineage>
</organism>
<dbReference type="CDD" id="cd00093">
    <property type="entry name" value="HTH_XRE"/>
    <property type="match status" value="1"/>
</dbReference>
<dbReference type="PANTHER" id="PTHR46630">
    <property type="entry name" value="TETRATRICOPEPTIDE REPEAT PROTEIN 29"/>
    <property type="match status" value="1"/>
</dbReference>
<dbReference type="GO" id="GO:0005737">
    <property type="term" value="C:cytoplasm"/>
    <property type="evidence" value="ECO:0007669"/>
    <property type="project" value="UniProtKB-SubCell"/>
</dbReference>
<keyword evidence="4 6" id="KW-0802">TPR repeat</keyword>
<dbReference type="InterPro" id="IPR047738">
    <property type="entry name" value="SAV_2336-like_N"/>
</dbReference>
<dbReference type="Gene3D" id="1.10.260.40">
    <property type="entry name" value="lambda repressor-like DNA-binding domains"/>
    <property type="match status" value="1"/>
</dbReference>
<feature type="compositionally biased region" description="Polar residues" evidence="8">
    <location>
        <begin position="506"/>
        <end position="518"/>
    </location>
</feature>
<evidence type="ECO:0000256" key="3">
    <source>
        <dbReference type="ARBA" id="ARBA00022737"/>
    </source>
</evidence>
<comment type="caution">
    <text evidence="10">The sequence shown here is derived from an EMBL/GenBank/DDBJ whole genome shotgun (WGS) entry which is preliminary data.</text>
</comment>
<evidence type="ECO:0000256" key="4">
    <source>
        <dbReference type="ARBA" id="ARBA00022803"/>
    </source>
</evidence>
<dbReference type="InterPro" id="IPR011990">
    <property type="entry name" value="TPR-like_helical_dom_sf"/>
</dbReference>
<gene>
    <name evidence="10" type="ORF">HNR10_000753</name>
</gene>
<dbReference type="Pfam" id="PF13424">
    <property type="entry name" value="TPR_12"/>
    <property type="match status" value="5"/>
</dbReference>
<keyword evidence="11" id="KW-1185">Reference proteome</keyword>
<dbReference type="SUPFAM" id="SSF48452">
    <property type="entry name" value="TPR-like"/>
    <property type="match status" value="3"/>
</dbReference>
<feature type="region of interest" description="Disordered" evidence="8">
    <location>
        <begin position="36"/>
        <end position="86"/>
    </location>
</feature>
<sequence length="1413" mass="153033">MIEDFIRALQRAGVDTDAVALADTLWLCGSMADGEDTNLEPAPTGPRADPSAGPGNGMLSAEEVAEDSPIGSVPQGRDVFDSSGGAGSRAAVAGHAGRSAALPNGLAVARALRPLKRRFPQGREVVLDAEATVQAYVHTQDLTPVLSVLPERWFHLDLVVDQSPSMQVWQDVAGELLTLLQQLGAFRTVRWWKLDARSDAPVLCDPSGVTLHPDRLRDPHSRRLVAVFSDCVADGWYAPQIWRALRSWGRSTATVLLNPLPPRLWPHTGLDGTVVPLTATEPGARSADLGFTIPVALRMLAAMSGSESDDWLPCPVVDLSPASLGAWAGTLMAMDTGGCEGVLLPPEGRLSDPDDDEYDSLEPDGSEPDGFAQTSPTAQQLVRAFRHVASPCAHRLAVLCSPQTDFSLPLLRALQENMEPASGVTDLAELVVSGLFEHAPGTETGNVRLRFRPGVREELHKSLTAEDAWQVRIALSRFVERDTAHGTHAVLIADESGDKRVPDGLTSFTTTGASAQRQHPSKLRQQVEDAHSGGRPTTVADVVARSGGRADEEHQRPNPVAARAEFCARLETAREEKRLSINQVAARAQLSRATVVNAFNNTGRIPSRKTVHALAAALGLASTPLIALRDITATTLSAASTVLEGRSVASTVPGRRIGAWDPHELGIHPATDSPDHTPAADTIPQRGVAELPGYVHRLHDTELDRVVEAVAQGDSRIAMLVGGSATGKTRSCWEAIQPLAQRRGWRLWRPGDPTHAEAVLVELDRIAPRTVVWLDEAQRYLGASGREGERVAAALRILLTDPDRAPVLILGTLREEYARTYTTRPEPEKEDAHAQARMLLKECLIKVPDTFDRDALDAAKALAEAGDDRLAEALDHVSDGRLSRALSGAPEPSQRLAETIEAHQRELEHCQRVGDTRGEATAWDNLGTALRKVGRLEEAVNAHTREREAYHQLGDAPNEAMAWISLGLALQQVGRFDEAIDALMRAREACNQLGNIQGEAIALIGLGLALEQVGRLEEAVNAHTRAREAYNQLGDAPNEAMAWNYLGRVLAEVGRLEEAVDAHTRAREAYNQLGDAPNEAMAWNNLGRVLAEVGRLEEAVDAHTREREAYNQLGDAPNEAMAWNNLGRVLAEVGRLEEAVDAHTREREAYNQLGDAPNEAMAWNNLGRALRKVGRLEEAVDAHQRVREAYNQLGDAPNEAMAWNALGLALQQVGRFDEAIDALMRAREACNQLGNIQGESVALIGLGLALEQVGRLEEAVDAHTRAREAYNQLGDAQGEAMAWDSLGTALCQVGRFDEAIDAHTHARDLYQQVGDAHTEATVWKNLGVALGKADRLEEATAWLERAIAHFRGAGDRRAQGHSCFELGVVLHRSGRYGEAVTVLEEAVELLANADEPHLHEQARQALEEARAST</sequence>
<name>A0A7Z0EIT0_9ACTN</name>
<evidence type="ECO:0000256" key="5">
    <source>
        <dbReference type="ARBA" id="ARBA00038253"/>
    </source>
</evidence>
<dbReference type="Proteomes" id="UP000572051">
    <property type="component" value="Unassembled WGS sequence"/>
</dbReference>
<dbReference type="InterPro" id="IPR010982">
    <property type="entry name" value="Lambda_DNA-bd_dom_sf"/>
</dbReference>
<dbReference type="GO" id="GO:0003677">
    <property type="term" value="F:DNA binding"/>
    <property type="evidence" value="ECO:0007669"/>
    <property type="project" value="InterPro"/>
</dbReference>
<dbReference type="RefSeq" id="WP_179820842.1">
    <property type="nucleotide sequence ID" value="NZ_JACCFS010000001.1"/>
</dbReference>
<evidence type="ECO:0000313" key="10">
    <source>
        <dbReference type="EMBL" id="NYJ32872.1"/>
    </source>
</evidence>
<dbReference type="SMART" id="SM00530">
    <property type="entry name" value="HTH_XRE"/>
    <property type="match status" value="1"/>
</dbReference>
<dbReference type="SMART" id="SM00028">
    <property type="entry name" value="TPR"/>
    <property type="match status" value="12"/>
</dbReference>
<comment type="similarity">
    <text evidence="5">Belongs to the Rap family.</text>
</comment>
<evidence type="ECO:0000256" key="7">
    <source>
        <dbReference type="SAM" id="Coils"/>
    </source>
</evidence>
<dbReference type="PANTHER" id="PTHR46630:SF1">
    <property type="entry name" value="TETRATRICOPEPTIDE REPEAT PROTEIN 29"/>
    <property type="match status" value="1"/>
</dbReference>
<keyword evidence="7" id="KW-0175">Coiled coil</keyword>
<dbReference type="PROSITE" id="PS50943">
    <property type="entry name" value="HTH_CROC1"/>
    <property type="match status" value="1"/>
</dbReference>
<protein>
    <submittedName>
        <fullName evidence="10">Tetratricopeptide (TPR) repeat protein/transcriptional regulator with XRE-family HTH domain</fullName>
    </submittedName>
</protein>
<evidence type="ECO:0000256" key="2">
    <source>
        <dbReference type="ARBA" id="ARBA00022490"/>
    </source>
</evidence>